<keyword evidence="4" id="KW-1185">Reference proteome</keyword>
<feature type="compositionally biased region" description="Basic and acidic residues" evidence="1">
    <location>
        <begin position="499"/>
        <end position="509"/>
    </location>
</feature>
<reference evidence="3 4" key="1">
    <citation type="submission" date="2020-06" db="EMBL/GenBank/DDBJ databases">
        <title>Sulfitobacter algicola sp. nov., isolated from green algae.</title>
        <authorList>
            <person name="Wang C."/>
        </authorList>
    </citation>
    <scope>NUCLEOTIDE SEQUENCE [LARGE SCALE GENOMIC DNA]</scope>
    <source>
        <strain evidence="3 4">1151</strain>
    </source>
</reference>
<keyword evidence="2" id="KW-1133">Transmembrane helix</keyword>
<evidence type="ECO:0000256" key="1">
    <source>
        <dbReference type="SAM" id="MobiDB-lite"/>
    </source>
</evidence>
<gene>
    <name evidence="3" type="ORF">HRQ87_08085</name>
</gene>
<feature type="region of interest" description="Disordered" evidence="1">
    <location>
        <begin position="436"/>
        <end position="456"/>
    </location>
</feature>
<protein>
    <recommendedName>
        <fullName evidence="5">Type IV pilus biogenesis</fullName>
    </recommendedName>
</protein>
<feature type="region of interest" description="Disordered" evidence="1">
    <location>
        <begin position="497"/>
        <end position="516"/>
    </location>
</feature>
<evidence type="ECO:0000313" key="4">
    <source>
        <dbReference type="Proteomes" id="UP000777935"/>
    </source>
</evidence>
<feature type="region of interest" description="Disordered" evidence="1">
    <location>
        <begin position="521"/>
        <end position="540"/>
    </location>
</feature>
<feature type="transmembrane region" description="Helical" evidence="2">
    <location>
        <begin position="310"/>
        <end position="331"/>
    </location>
</feature>
<accession>A0ABX2IRX1</accession>
<comment type="caution">
    <text evidence="3">The sequence shown here is derived from an EMBL/GenBank/DDBJ whole genome shotgun (WGS) entry which is preliminary data.</text>
</comment>
<dbReference type="EMBL" id="JABUFE010000003">
    <property type="protein sequence ID" value="NSX54761.1"/>
    <property type="molecule type" value="Genomic_DNA"/>
</dbReference>
<keyword evidence="2" id="KW-0472">Membrane</keyword>
<evidence type="ECO:0008006" key="5">
    <source>
        <dbReference type="Google" id="ProtNLM"/>
    </source>
</evidence>
<keyword evidence="2" id="KW-0812">Transmembrane</keyword>
<evidence type="ECO:0000256" key="2">
    <source>
        <dbReference type="SAM" id="Phobius"/>
    </source>
</evidence>
<name>A0ABX2IRX1_9RHOB</name>
<evidence type="ECO:0000313" key="3">
    <source>
        <dbReference type="EMBL" id="NSX54761.1"/>
    </source>
</evidence>
<sequence length="701" mass="74796">MKPNFALSLTVGKIKLLSRTPDGWDDLGDVDVEDIDLSEKLAELHSLAVSLDRGPVTTKLILPEDQIKYLEFDISEADQSGIEQSAIEKLQGATPYKTDELAFDFVVQDHIVQVAAVARQTLQEAEGFAVAHGFNPVSFVSDPDQKTYTGEPFFGPTQFSHDILEDGDHVEPDQIIPAEAIIPSDNIIEETLDDQDQKNLFSDLDGPLTDDDEDIGPSILADDDETPAVIAQDTTEVSDHEAAPVVVENEPDTDIAQNNAPTLPPAPPPIIAEPLADTAPTVGETPPADKTVFGAPLNTRKAPQPNKQSVYIAASLVGVLCLSAILAVVFANEDRRTAFASLWTTNDTENAQPTASQDNTASPAVGIPVAIPAQQIERDPVRAFTQTPDRFVEPTPNDLNDVYIASIDPKVTISDAVALAALRPIYPENIIQQDTSPTTTDLVEPTPEGAQTPEGVTVYAGSPPIIPPVRDDQTVNQEGEETAALDDTVDPLAQFRPRLRPENLTDQSERSGNGGRTLAELATLRPQARPETLTIPTPEAPQSLGSTVVLDNLAADTNNAVAEALSGSAQAVNRSPKPRARPSGFGRIVENARPQPQNTQPDVQVTAAAPPPVVAQPSGPVGATVARNATLTDAINLRKINLIGVFGKPSSREALVRLRNGRYVNVSVGDTLDGGQVTAIGNGELRYVKRGRNIALQMPGN</sequence>
<organism evidence="3 4">
    <name type="scientific">Parasulfitobacter algicola</name>
    <dbReference type="NCBI Taxonomy" id="2614809"/>
    <lineage>
        <taxon>Bacteria</taxon>
        <taxon>Pseudomonadati</taxon>
        <taxon>Pseudomonadota</taxon>
        <taxon>Alphaproteobacteria</taxon>
        <taxon>Rhodobacterales</taxon>
        <taxon>Roseobacteraceae</taxon>
        <taxon>Parasulfitobacter</taxon>
    </lineage>
</organism>
<proteinExistence type="predicted"/>
<dbReference type="RefSeq" id="WP_174137084.1">
    <property type="nucleotide sequence ID" value="NZ_JABUFE010000003.1"/>
</dbReference>
<dbReference type="Proteomes" id="UP000777935">
    <property type="component" value="Unassembled WGS sequence"/>
</dbReference>